<proteinExistence type="inferred from homology"/>
<dbReference type="InterPro" id="IPR036928">
    <property type="entry name" value="AS_sf"/>
</dbReference>
<dbReference type="OrthoDB" id="9777859at2"/>
<comment type="caution">
    <text evidence="3">The sequence shown here is derived from an EMBL/GenBank/DDBJ whole genome shotgun (WGS) entry which is preliminary data.</text>
</comment>
<evidence type="ECO:0000313" key="4">
    <source>
        <dbReference type="Proteomes" id="UP000051295"/>
    </source>
</evidence>
<gene>
    <name evidence="3" type="ORF">XM53_21405</name>
</gene>
<dbReference type="STRING" id="1641875.XM53_21405"/>
<dbReference type="Proteomes" id="UP000051295">
    <property type="component" value="Unassembled WGS sequence"/>
</dbReference>
<organism evidence="3 4">
    <name type="scientific">Roseovarius atlanticus</name>
    <dbReference type="NCBI Taxonomy" id="1641875"/>
    <lineage>
        <taxon>Bacteria</taxon>
        <taxon>Pseudomonadati</taxon>
        <taxon>Pseudomonadota</taxon>
        <taxon>Alphaproteobacteria</taxon>
        <taxon>Rhodobacterales</taxon>
        <taxon>Roseobacteraceae</taxon>
        <taxon>Roseovarius</taxon>
    </lineage>
</organism>
<sequence length="476" mass="50894">MSDPDLCYLSASDVLAGFKSGDLSPVAYLEALIARTEAVNPSLNAYTETFFDDSLIAARKAEAAYADGTARALEGLPVAVKDAQRVAGQRTTQGSWSMGHEVEAQSDPMIERLLAAGAIIPARTTTPEFCLSGVCRSERFGVTRNPFNPEYSPGGSSGGSAAALAAGMVPLATGTDIGGSIRIPASACGLVGYKPPHGRNPDGPPANFDRYNHCGLLSRSVADCALGQNIVSGPHPRDHDSLRDRVVLPLEGKGQPMKVAYSMDLGYVPIDGDVQDNTLAALDVFRQTGCEVTAVDLGWDARVDRAAMNWYLAMHFGRAPLWALEEYVDRMTDYAIATAEAAARLGPDDVARSWEVQHEMYQRMGAILDEADVFVCPTLSVGCVRADHDPVGPGFEVAGQEVDPEYGWVLTHQFNMLHNCPVVSVPTGQDRHGVPTGMQIVGPTFDDARVFEAAYLYESKAPDLFLTGDKRPGGLA</sequence>
<dbReference type="PANTHER" id="PTHR11895">
    <property type="entry name" value="TRANSAMIDASE"/>
    <property type="match status" value="1"/>
</dbReference>
<comment type="similarity">
    <text evidence="1">Belongs to the amidase family.</text>
</comment>
<evidence type="ECO:0000313" key="3">
    <source>
        <dbReference type="EMBL" id="KRS10391.1"/>
    </source>
</evidence>
<dbReference type="PANTHER" id="PTHR11895:SF7">
    <property type="entry name" value="GLUTAMYL-TRNA(GLN) AMIDOTRANSFERASE SUBUNIT A, MITOCHONDRIAL"/>
    <property type="match status" value="1"/>
</dbReference>
<dbReference type="SUPFAM" id="SSF75304">
    <property type="entry name" value="Amidase signature (AS) enzymes"/>
    <property type="match status" value="1"/>
</dbReference>
<dbReference type="Pfam" id="PF01425">
    <property type="entry name" value="Amidase"/>
    <property type="match status" value="1"/>
</dbReference>
<dbReference type="PATRIC" id="fig|1641875.4.peg.3359"/>
<protein>
    <recommendedName>
        <fullName evidence="2">Amidase domain-containing protein</fullName>
    </recommendedName>
</protein>
<dbReference type="Gene3D" id="3.90.1300.10">
    <property type="entry name" value="Amidase signature (AS) domain"/>
    <property type="match status" value="1"/>
</dbReference>
<dbReference type="InterPro" id="IPR020556">
    <property type="entry name" value="Amidase_CS"/>
</dbReference>
<dbReference type="GO" id="GO:0003824">
    <property type="term" value="F:catalytic activity"/>
    <property type="evidence" value="ECO:0007669"/>
    <property type="project" value="InterPro"/>
</dbReference>
<dbReference type="InterPro" id="IPR023631">
    <property type="entry name" value="Amidase_dom"/>
</dbReference>
<dbReference type="PROSITE" id="PS00571">
    <property type="entry name" value="AMIDASES"/>
    <property type="match status" value="1"/>
</dbReference>
<dbReference type="EMBL" id="LAXJ01000034">
    <property type="protein sequence ID" value="KRS10391.1"/>
    <property type="molecule type" value="Genomic_DNA"/>
</dbReference>
<dbReference type="RefSeq" id="WP_057796837.1">
    <property type="nucleotide sequence ID" value="NZ_LAXJ01000034.1"/>
</dbReference>
<dbReference type="AlphaFoldDB" id="A0A0T5NN23"/>
<evidence type="ECO:0000256" key="1">
    <source>
        <dbReference type="ARBA" id="ARBA00009199"/>
    </source>
</evidence>
<name>A0A0T5NN23_9RHOB</name>
<dbReference type="InterPro" id="IPR000120">
    <property type="entry name" value="Amidase"/>
</dbReference>
<keyword evidence="4" id="KW-1185">Reference proteome</keyword>
<evidence type="ECO:0000259" key="2">
    <source>
        <dbReference type="Pfam" id="PF01425"/>
    </source>
</evidence>
<feature type="domain" description="Amidase" evidence="2">
    <location>
        <begin position="29"/>
        <end position="450"/>
    </location>
</feature>
<accession>A0A0T5NN23</accession>
<reference evidence="3 4" key="1">
    <citation type="submission" date="2015-04" db="EMBL/GenBank/DDBJ databases">
        <title>The draft genome sequence of Roseovarius sp.R12b.</title>
        <authorList>
            <person name="Li G."/>
            <person name="Lai Q."/>
            <person name="Shao Z."/>
            <person name="Yan P."/>
        </authorList>
    </citation>
    <scope>NUCLEOTIDE SEQUENCE [LARGE SCALE GENOMIC DNA]</scope>
    <source>
        <strain evidence="3 4">R12B</strain>
    </source>
</reference>